<organism evidence="1 2">
    <name type="scientific">Pontibacter mangrovi</name>
    <dbReference type="NCBI Taxonomy" id="2589816"/>
    <lineage>
        <taxon>Bacteria</taxon>
        <taxon>Pseudomonadati</taxon>
        <taxon>Bacteroidota</taxon>
        <taxon>Cytophagia</taxon>
        <taxon>Cytophagales</taxon>
        <taxon>Hymenobacteraceae</taxon>
        <taxon>Pontibacter</taxon>
    </lineage>
</organism>
<accession>A0A501W2L4</accession>
<dbReference type="InterPro" id="IPR029058">
    <property type="entry name" value="AB_hydrolase_fold"/>
</dbReference>
<dbReference type="AlphaFoldDB" id="A0A501W2L4"/>
<dbReference type="Gene3D" id="3.40.50.1820">
    <property type="entry name" value="alpha/beta hydrolase"/>
    <property type="match status" value="1"/>
</dbReference>
<keyword evidence="2" id="KW-1185">Reference proteome</keyword>
<name>A0A501W2L4_9BACT</name>
<dbReference type="Proteomes" id="UP000316727">
    <property type="component" value="Unassembled WGS sequence"/>
</dbReference>
<reference evidence="1 2" key="1">
    <citation type="submission" date="2019-06" db="EMBL/GenBank/DDBJ databases">
        <title>A novel bacterium of genus Pontibacter, isolated from marine sediment.</title>
        <authorList>
            <person name="Huang H."/>
            <person name="Mo K."/>
            <person name="Hu Y."/>
        </authorList>
    </citation>
    <scope>NUCLEOTIDE SEQUENCE [LARGE SCALE GENOMIC DNA]</scope>
    <source>
        <strain evidence="1 2">HB172049</strain>
    </source>
</reference>
<evidence type="ECO:0000313" key="1">
    <source>
        <dbReference type="EMBL" id="TPE42520.1"/>
    </source>
</evidence>
<sequence>MATMTQSSIKDARSPVLKDMEGRETLLVTFGGINQGLGLPVFEFFNSLSSLSCDKLFIRDFQQAWYHRGLDQETSDLSQLLGLLGETIKAHHYQKVCFIGNSMGGYAAILLGTLLNVDKVISFAPQTFIGRWQRLQHLDFRWRKQIAGIYQSPQCQPQFFDLKKALSKRSYTTDVMVFYSPKHRLDRCHAERLQGLANVSLIPIESGGHNIVKQVRASGELHRLLQACLMDTHR</sequence>
<protein>
    <recommendedName>
        <fullName evidence="3">Alpha/beta hydrolase</fullName>
    </recommendedName>
</protein>
<dbReference type="EMBL" id="VFRQ01000012">
    <property type="protein sequence ID" value="TPE42520.1"/>
    <property type="molecule type" value="Genomic_DNA"/>
</dbReference>
<dbReference type="RefSeq" id="WP_140623330.1">
    <property type="nucleotide sequence ID" value="NZ_VFRQ01000012.1"/>
</dbReference>
<gene>
    <name evidence="1" type="ORF">FJM65_18130</name>
</gene>
<evidence type="ECO:0000313" key="2">
    <source>
        <dbReference type="Proteomes" id="UP000316727"/>
    </source>
</evidence>
<dbReference type="SUPFAM" id="SSF53474">
    <property type="entry name" value="alpha/beta-Hydrolases"/>
    <property type="match status" value="1"/>
</dbReference>
<proteinExistence type="predicted"/>
<evidence type="ECO:0008006" key="3">
    <source>
        <dbReference type="Google" id="ProtNLM"/>
    </source>
</evidence>
<comment type="caution">
    <text evidence="1">The sequence shown here is derived from an EMBL/GenBank/DDBJ whole genome shotgun (WGS) entry which is preliminary data.</text>
</comment>
<dbReference type="OrthoDB" id="7867880at2"/>